<keyword evidence="3" id="KW-0472">Membrane</keyword>
<keyword evidence="4" id="KW-1185">Reference proteome</keyword>
<organism evidence="4 5">
    <name type="scientific">Globodera rostochiensis</name>
    <name type="common">Golden nematode worm</name>
    <name type="synonym">Heterodera rostochiensis</name>
    <dbReference type="NCBI Taxonomy" id="31243"/>
    <lineage>
        <taxon>Eukaryota</taxon>
        <taxon>Metazoa</taxon>
        <taxon>Ecdysozoa</taxon>
        <taxon>Nematoda</taxon>
        <taxon>Chromadorea</taxon>
        <taxon>Rhabditida</taxon>
        <taxon>Tylenchina</taxon>
        <taxon>Tylenchomorpha</taxon>
        <taxon>Tylenchoidea</taxon>
        <taxon>Heteroderidae</taxon>
        <taxon>Heteroderinae</taxon>
        <taxon>Globodera</taxon>
    </lineage>
</organism>
<evidence type="ECO:0000256" key="2">
    <source>
        <dbReference type="SAM" id="MobiDB-lite"/>
    </source>
</evidence>
<sequence>MRDAADTLHGQNVEIGPNKDRESTSDQDEGLEHLLVKLKQNELELKGMKQLEKRMQEIDSYRRHLGSFSLLVLFISAAAMIYGVSKLEVHRLSTELKQLLALWEMIVKLEIKTEECQKQQLRTIVDLQNTVAVLNYTINGIGMYAVNDEIEPNNDMELKEKLKDEESWFKACTRGHLDTVKLFVENGQDIEAQKRDGVTGLMLASAFGKPNVVRFLLSKGARTERRDAKGVFHSVHTQKRVVAQEIRPLVKDSVFTLVLEPSKFDFLL</sequence>
<dbReference type="SMART" id="SM00248">
    <property type="entry name" value="ANK"/>
    <property type="match status" value="2"/>
</dbReference>
<feature type="transmembrane region" description="Helical" evidence="3">
    <location>
        <begin position="65"/>
        <end position="84"/>
    </location>
</feature>
<dbReference type="Proteomes" id="UP000887572">
    <property type="component" value="Unplaced"/>
</dbReference>
<evidence type="ECO:0000256" key="1">
    <source>
        <dbReference type="PROSITE-ProRule" id="PRU00023"/>
    </source>
</evidence>
<proteinExistence type="predicted"/>
<dbReference type="SUPFAM" id="SSF48403">
    <property type="entry name" value="Ankyrin repeat"/>
    <property type="match status" value="1"/>
</dbReference>
<name>A0A914HK30_GLORO</name>
<dbReference type="AlphaFoldDB" id="A0A914HK30"/>
<accession>A0A914HK30</accession>
<keyword evidence="3" id="KW-1133">Transmembrane helix</keyword>
<evidence type="ECO:0000313" key="5">
    <source>
        <dbReference type="WBParaSite" id="Gr19_v10_g1849.t1"/>
    </source>
</evidence>
<protein>
    <submittedName>
        <fullName evidence="5">Uncharacterized protein</fullName>
    </submittedName>
</protein>
<evidence type="ECO:0000313" key="4">
    <source>
        <dbReference type="Proteomes" id="UP000887572"/>
    </source>
</evidence>
<reference evidence="5" key="1">
    <citation type="submission" date="2022-11" db="UniProtKB">
        <authorList>
            <consortium name="WormBaseParasite"/>
        </authorList>
    </citation>
    <scope>IDENTIFICATION</scope>
</reference>
<keyword evidence="3" id="KW-0812">Transmembrane</keyword>
<feature type="compositionally biased region" description="Basic and acidic residues" evidence="2">
    <location>
        <begin position="17"/>
        <end position="27"/>
    </location>
</feature>
<dbReference type="InterPro" id="IPR002110">
    <property type="entry name" value="Ankyrin_rpt"/>
</dbReference>
<dbReference type="Gene3D" id="1.25.40.20">
    <property type="entry name" value="Ankyrin repeat-containing domain"/>
    <property type="match status" value="1"/>
</dbReference>
<dbReference type="PROSITE" id="PS50088">
    <property type="entry name" value="ANK_REPEAT"/>
    <property type="match status" value="1"/>
</dbReference>
<feature type="repeat" description="ANK" evidence="1">
    <location>
        <begin position="196"/>
        <end position="228"/>
    </location>
</feature>
<feature type="region of interest" description="Disordered" evidence="2">
    <location>
        <begin position="1"/>
        <end position="27"/>
    </location>
</feature>
<dbReference type="InterPro" id="IPR036770">
    <property type="entry name" value="Ankyrin_rpt-contain_sf"/>
</dbReference>
<dbReference type="PANTHER" id="PTHR22677">
    <property type="entry name" value="ANKYRIN REPEAT DOMAIN-CONTAINING PROTEIN 60"/>
    <property type="match status" value="1"/>
</dbReference>
<dbReference type="PROSITE" id="PS50297">
    <property type="entry name" value="ANK_REP_REGION"/>
    <property type="match status" value="1"/>
</dbReference>
<keyword evidence="1" id="KW-0040">ANK repeat</keyword>
<dbReference type="WBParaSite" id="Gr19_v10_g1849.t1">
    <property type="protein sequence ID" value="Gr19_v10_g1849.t1"/>
    <property type="gene ID" value="Gr19_v10_g1849"/>
</dbReference>
<evidence type="ECO:0000256" key="3">
    <source>
        <dbReference type="SAM" id="Phobius"/>
    </source>
</evidence>
<dbReference type="InterPro" id="IPR039323">
    <property type="entry name" value="ANKRD_45/46/60"/>
</dbReference>
<dbReference type="Pfam" id="PF12796">
    <property type="entry name" value="Ank_2"/>
    <property type="match status" value="1"/>
</dbReference>
<dbReference type="PANTHER" id="PTHR22677:SF4">
    <property type="entry name" value="USHER SYNDROME TYPE-1G PROTEIN-LIKE PROTEIN"/>
    <property type="match status" value="1"/>
</dbReference>